<reference evidence="7" key="1">
    <citation type="submission" date="2015-07" db="EMBL/GenBank/DDBJ databases">
        <title>Complete genome sequence and phylogenetic analysis of Limnochorda pilosa.</title>
        <authorList>
            <person name="Watanabe M."/>
            <person name="Kojima H."/>
            <person name="Fukui M."/>
        </authorList>
    </citation>
    <scope>NUCLEOTIDE SEQUENCE [LARGE SCALE GENOMIC DNA]</scope>
    <source>
        <strain evidence="7">HC45</strain>
    </source>
</reference>
<evidence type="ECO:0000313" key="6">
    <source>
        <dbReference type="EMBL" id="BAS27881.1"/>
    </source>
</evidence>
<dbReference type="RefSeq" id="WP_068137370.1">
    <property type="nucleotide sequence ID" value="NZ_AP014924.1"/>
</dbReference>
<keyword evidence="3" id="KW-0238">DNA-binding</keyword>
<dbReference type="Pfam" id="PF00356">
    <property type="entry name" value="LacI"/>
    <property type="match status" value="1"/>
</dbReference>
<dbReference type="InterPro" id="IPR028082">
    <property type="entry name" value="Peripla_BP_I"/>
</dbReference>
<evidence type="ECO:0000259" key="5">
    <source>
        <dbReference type="PROSITE" id="PS50932"/>
    </source>
</evidence>
<name>A0A0K2SL83_LIMPI</name>
<keyword evidence="1" id="KW-0678">Repressor</keyword>
<dbReference type="SUPFAM" id="SSF53822">
    <property type="entry name" value="Periplasmic binding protein-like I"/>
    <property type="match status" value="1"/>
</dbReference>
<dbReference type="GO" id="GO:0003700">
    <property type="term" value="F:DNA-binding transcription factor activity"/>
    <property type="evidence" value="ECO:0007669"/>
    <property type="project" value="TreeGrafter"/>
</dbReference>
<keyword evidence="7" id="KW-1185">Reference proteome</keyword>
<dbReference type="KEGG" id="lpil:LIP_2040"/>
<dbReference type="Gene3D" id="3.40.50.2300">
    <property type="match status" value="2"/>
</dbReference>
<dbReference type="PRINTS" id="PR00036">
    <property type="entry name" value="HTHLACI"/>
</dbReference>
<dbReference type="PROSITE" id="PS00356">
    <property type="entry name" value="HTH_LACI_1"/>
    <property type="match status" value="1"/>
</dbReference>
<dbReference type="OrthoDB" id="9796186at2"/>
<accession>A0A0K2SL83</accession>
<dbReference type="Gene3D" id="1.10.260.40">
    <property type="entry name" value="lambda repressor-like DNA-binding domains"/>
    <property type="match status" value="1"/>
</dbReference>
<dbReference type="PANTHER" id="PTHR30146">
    <property type="entry name" value="LACI-RELATED TRANSCRIPTIONAL REPRESSOR"/>
    <property type="match status" value="1"/>
</dbReference>
<gene>
    <name evidence="6" type="ORF">LIP_2040</name>
</gene>
<sequence>MATIKDVARAAGVSPSTVSRVVRNSGYVSEEARAAVLAAVERLDYHPNAVARSMTQQRTHTIGVVISDIANPFFPSVVRGMDDVAQSNGYKLIVCNSDEDPAKERDFVRVLLSRQVDGLIVASTGGALHELAAAMNDGVPVVLLDRFLRLPGADAVGIDNIDAAHRAVRHLLELGHRRIGIILGPNHVQTSKARLAGYLKALRAYGVPPDPALQRTGDFKEAGGYNHTQALLALEPRPTALFTTNNLTTTGALMALREAGVTIPDQMAIVGFDDMPWARIVRPALTVVEQPTYLLGTTAAQLLFARLNGRETSPVGRIVQLEANLVVRESCGARQHRSIDQQGHASSAARAR</sequence>
<dbReference type="CDD" id="cd01392">
    <property type="entry name" value="HTH_LacI"/>
    <property type="match status" value="1"/>
</dbReference>
<evidence type="ECO:0000256" key="1">
    <source>
        <dbReference type="ARBA" id="ARBA00022491"/>
    </source>
</evidence>
<evidence type="ECO:0000256" key="2">
    <source>
        <dbReference type="ARBA" id="ARBA00023015"/>
    </source>
</evidence>
<dbReference type="Pfam" id="PF13377">
    <property type="entry name" value="Peripla_BP_3"/>
    <property type="match status" value="1"/>
</dbReference>
<dbReference type="EMBL" id="AP014924">
    <property type="protein sequence ID" value="BAS27881.1"/>
    <property type="molecule type" value="Genomic_DNA"/>
</dbReference>
<keyword evidence="4" id="KW-0804">Transcription</keyword>
<proteinExistence type="predicted"/>
<dbReference type="GO" id="GO:0000976">
    <property type="term" value="F:transcription cis-regulatory region binding"/>
    <property type="evidence" value="ECO:0007669"/>
    <property type="project" value="TreeGrafter"/>
</dbReference>
<protein>
    <submittedName>
        <fullName evidence="6">LacI family transcriptional regulator</fullName>
    </submittedName>
</protein>
<organism evidence="6 7">
    <name type="scientific">Limnochorda pilosa</name>
    <dbReference type="NCBI Taxonomy" id="1555112"/>
    <lineage>
        <taxon>Bacteria</taxon>
        <taxon>Bacillati</taxon>
        <taxon>Bacillota</taxon>
        <taxon>Limnochordia</taxon>
        <taxon>Limnochordales</taxon>
        <taxon>Limnochordaceae</taxon>
        <taxon>Limnochorda</taxon>
    </lineage>
</organism>
<dbReference type="InterPro" id="IPR046335">
    <property type="entry name" value="LacI/GalR-like_sensor"/>
</dbReference>
<dbReference type="PANTHER" id="PTHR30146:SF148">
    <property type="entry name" value="HTH-TYPE TRANSCRIPTIONAL REPRESSOR PURR-RELATED"/>
    <property type="match status" value="1"/>
</dbReference>
<evidence type="ECO:0000256" key="3">
    <source>
        <dbReference type="ARBA" id="ARBA00023125"/>
    </source>
</evidence>
<dbReference type="AlphaFoldDB" id="A0A0K2SL83"/>
<dbReference type="SMART" id="SM00354">
    <property type="entry name" value="HTH_LACI"/>
    <property type="match status" value="1"/>
</dbReference>
<reference evidence="7" key="2">
    <citation type="journal article" date="2016" name="Int. J. Syst. Evol. Microbiol.">
        <title>Complete genome sequence and cell structure of Limnochorda pilosa, a Gram-negative spore-former within the phylum Firmicutes.</title>
        <authorList>
            <person name="Watanabe M."/>
            <person name="Kojima H."/>
            <person name="Fukui M."/>
        </authorList>
    </citation>
    <scope>NUCLEOTIDE SEQUENCE [LARGE SCALE GENOMIC DNA]</scope>
    <source>
        <strain evidence="7">HC45</strain>
    </source>
</reference>
<feature type="domain" description="HTH lacI-type" evidence="5">
    <location>
        <begin position="2"/>
        <end position="56"/>
    </location>
</feature>
<dbReference type="PROSITE" id="PS50932">
    <property type="entry name" value="HTH_LACI_2"/>
    <property type="match status" value="1"/>
</dbReference>
<dbReference type="Proteomes" id="UP000065807">
    <property type="component" value="Chromosome"/>
</dbReference>
<dbReference type="InterPro" id="IPR000843">
    <property type="entry name" value="HTH_LacI"/>
</dbReference>
<dbReference type="STRING" id="1555112.LIP_2040"/>
<dbReference type="InterPro" id="IPR010982">
    <property type="entry name" value="Lambda_DNA-bd_dom_sf"/>
</dbReference>
<dbReference type="SUPFAM" id="SSF47413">
    <property type="entry name" value="lambda repressor-like DNA-binding domains"/>
    <property type="match status" value="1"/>
</dbReference>
<keyword evidence="2" id="KW-0805">Transcription regulation</keyword>
<evidence type="ECO:0000256" key="4">
    <source>
        <dbReference type="ARBA" id="ARBA00023163"/>
    </source>
</evidence>
<evidence type="ECO:0000313" key="7">
    <source>
        <dbReference type="Proteomes" id="UP000065807"/>
    </source>
</evidence>